<sequence length="527" mass="60070">MPHRRRPPTVLARELSIIPKSNRDSLMPQSKEPVSCVIELDSGLPPAKIVASKKFKKPLPHVRKTHFINLSTTYKSDNKVASKIRSHARQESYRKKKAARNLTELSRSNPKVLLPHSARLAVAADALVSRLAVSEVDPFRKYPIVMNPKSYRLLRNLYGESSFIFTTMRNKGVFNCITDPAAFTQMLAMSSWHLSIESPANDRIEPIQLSIGAIQRLNHRLTTPHVDTSDNMVFTLLIFCLFEMVKFDMPSFAVHVNGLVNVIKLRGGLQTLAHNIPAQSMAFKFDVIQGLLSGTTPQFSGSGHSESYDVRSKRKSLFLTDLSAISDTYISEAVKPCLDILEELKIEVANEFKRRNARDNTVSRRIDWTSYINQLDSVFLDPDLDTLQNDLRDVCKVVGKIFTVRVQRALSPPNSVSPSLDLAYVREIQAQTTKSIPIVLINNSIPIRHPAGPIILWITFITASCELYGEDKRWHNSCLGGVRRGLGVKSFDEMMEIMKRFPWIEEVFTRRLREMWDKIYWEYWYHA</sequence>
<comment type="caution">
    <text evidence="1">The sequence shown here is derived from an EMBL/GenBank/DDBJ whole genome shotgun (WGS) entry which is preliminary data.</text>
</comment>
<organism evidence="1 2">
    <name type="scientific">Coleophoma crateriformis</name>
    <dbReference type="NCBI Taxonomy" id="565419"/>
    <lineage>
        <taxon>Eukaryota</taxon>
        <taxon>Fungi</taxon>
        <taxon>Dikarya</taxon>
        <taxon>Ascomycota</taxon>
        <taxon>Pezizomycotina</taxon>
        <taxon>Leotiomycetes</taxon>
        <taxon>Helotiales</taxon>
        <taxon>Dermateaceae</taxon>
        <taxon>Coleophoma</taxon>
    </lineage>
</organism>
<dbReference type="PANTHER" id="PTHR37540:SF5">
    <property type="entry name" value="TRANSCRIPTION FACTOR DOMAIN-CONTAINING PROTEIN"/>
    <property type="match status" value="1"/>
</dbReference>
<dbReference type="PANTHER" id="PTHR37540">
    <property type="entry name" value="TRANSCRIPTION FACTOR (ACR-2), PUTATIVE-RELATED-RELATED"/>
    <property type="match status" value="1"/>
</dbReference>
<name>A0A3D8SMS0_9HELO</name>
<dbReference type="EMBL" id="PDLN01000004">
    <property type="protein sequence ID" value="RDW87484.1"/>
    <property type="molecule type" value="Genomic_DNA"/>
</dbReference>
<protein>
    <submittedName>
        <fullName evidence="1">Uncharacterized protein</fullName>
    </submittedName>
</protein>
<reference evidence="1 2" key="1">
    <citation type="journal article" date="2018" name="IMA Fungus">
        <title>IMA Genome-F 9: Draft genome sequence of Annulohypoxylon stygium, Aspergillus mulundensis, Berkeleyomyces basicola (syn. Thielaviopsis basicola), Ceratocystis smalleyi, two Cercospora beticola strains, Coleophoma cylindrospora, Fusarium fracticaudum, Phialophora cf. hyalina, and Morchella septimelata.</title>
        <authorList>
            <person name="Wingfield B.D."/>
            <person name="Bills G.F."/>
            <person name="Dong Y."/>
            <person name="Huang W."/>
            <person name="Nel W.J."/>
            <person name="Swalarsk-Parry B.S."/>
            <person name="Vaghefi N."/>
            <person name="Wilken P.M."/>
            <person name="An Z."/>
            <person name="de Beer Z.W."/>
            <person name="De Vos L."/>
            <person name="Chen L."/>
            <person name="Duong T.A."/>
            <person name="Gao Y."/>
            <person name="Hammerbacher A."/>
            <person name="Kikkert J.R."/>
            <person name="Li Y."/>
            <person name="Li H."/>
            <person name="Li K."/>
            <person name="Li Q."/>
            <person name="Liu X."/>
            <person name="Ma X."/>
            <person name="Naidoo K."/>
            <person name="Pethybridge S.J."/>
            <person name="Sun J."/>
            <person name="Steenkamp E.T."/>
            <person name="van der Nest M.A."/>
            <person name="van Wyk S."/>
            <person name="Wingfield M.J."/>
            <person name="Xiong C."/>
            <person name="Yue Q."/>
            <person name="Zhang X."/>
        </authorList>
    </citation>
    <scope>NUCLEOTIDE SEQUENCE [LARGE SCALE GENOMIC DNA]</scope>
    <source>
        <strain evidence="1 2">BP5796</strain>
    </source>
</reference>
<evidence type="ECO:0000313" key="2">
    <source>
        <dbReference type="Proteomes" id="UP000256328"/>
    </source>
</evidence>
<proteinExistence type="predicted"/>
<gene>
    <name evidence="1" type="ORF">BP5796_03178</name>
</gene>
<evidence type="ECO:0000313" key="1">
    <source>
        <dbReference type="EMBL" id="RDW87484.1"/>
    </source>
</evidence>
<dbReference type="Proteomes" id="UP000256328">
    <property type="component" value="Unassembled WGS sequence"/>
</dbReference>
<dbReference type="Pfam" id="PF11951">
    <property type="entry name" value="Fungal_trans_2"/>
    <property type="match status" value="1"/>
</dbReference>
<dbReference type="InterPro" id="IPR021858">
    <property type="entry name" value="Fun_TF"/>
</dbReference>
<dbReference type="AlphaFoldDB" id="A0A3D8SMS0"/>
<dbReference type="OrthoDB" id="4159781at2759"/>
<keyword evidence="2" id="KW-1185">Reference proteome</keyword>
<accession>A0A3D8SMS0</accession>